<evidence type="ECO:0000256" key="2">
    <source>
        <dbReference type="ARBA" id="ARBA00022723"/>
    </source>
</evidence>
<keyword evidence="4 10" id="KW-0862">Zinc</keyword>
<evidence type="ECO:0000256" key="1">
    <source>
        <dbReference type="ARBA" id="ARBA00005993"/>
    </source>
</evidence>
<dbReference type="Pfam" id="PF00105">
    <property type="entry name" value="zf-C4"/>
    <property type="match status" value="1"/>
</dbReference>
<keyword evidence="9 10" id="KW-0539">Nucleus</keyword>
<dbReference type="PROSITE" id="PS51843">
    <property type="entry name" value="NR_LBD"/>
    <property type="match status" value="1"/>
</dbReference>
<dbReference type="PRINTS" id="PR00047">
    <property type="entry name" value="STROIDFINGER"/>
</dbReference>
<organism evidence="13 14">
    <name type="scientific">Steinernema carpocapsae</name>
    <name type="common">Entomopathogenic nematode</name>
    <dbReference type="NCBI Taxonomy" id="34508"/>
    <lineage>
        <taxon>Eukaryota</taxon>
        <taxon>Metazoa</taxon>
        <taxon>Ecdysozoa</taxon>
        <taxon>Nematoda</taxon>
        <taxon>Chromadorea</taxon>
        <taxon>Rhabditida</taxon>
        <taxon>Tylenchina</taxon>
        <taxon>Panagrolaimomorpha</taxon>
        <taxon>Strongyloidoidea</taxon>
        <taxon>Steinernematidae</taxon>
        <taxon>Steinernema</taxon>
    </lineage>
</organism>
<dbReference type="SMART" id="SM00399">
    <property type="entry name" value="ZnF_C4"/>
    <property type="match status" value="1"/>
</dbReference>
<dbReference type="OrthoDB" id="10018779at2759"/>
<evidence type="ECO:0000256" key="3">
    <source>
        <dbReference type="ARBA" id="ARBA00022771"/>
    </source>
</evidence>
<keyword evidence="5 10" id="KW-0805">Transcription regulation</keyword>
<protein>
    <recommendedName>
        <fullName evidence="15">Nuclear receptor domain-containing protein</fullName>
    </recommendedName>
</protein>
<comment type="subcellular location">
    <subcellularLocation>
        <location evidence="10">Nucleus</location>
    </subcellularLocation>
</comment>
<dbReference type="AlphaFoldDB" id="A0A4U5NVF5"/>
<dbReference type="InterPro" id="IPR013088">
    <property type="entry name" value="Znf_NHR/GATA"/>
</dbReference>
<dbReference type="SUPFAM" id="SSF57716">
    <property type="entry name" value="Glucocorticoid receptor-like (DNA-binding domain)"/>
    <property type="match status" value="1"/>
</dbReference>
<dbReference type="GO" id="GO:0005634">
    <property type="term" value="C:nucleus"/>
    <property type="evidence" value="ECO:0007669"/>
    <property type="project" value="UniProtKB-SubCell"/>
</dbReference>
<reference evidence="13 14" key="2">
    <citation type="journal article" date="2019" name="G3 (Bethesda)">
        <title>Hybrid Assembly of the Genome of the Entomopathogenic Nematode Steinernema carpocapsae Identifies the X-Chromosome.</title>
        <authorList>
            <person name="Serra L."/>
            <person name="Macchietto M."/>
            <person name="Macias-Munoz A."/>
            <person name="McGill C.J."/>
            <person name="Rodriguez I.M."/>
            <person name="Rodriguez B."/>
            <person name="Murad R."/>
            <person name="Mortazavi A."/>
        </authorList>
    </citation>
    <scope>NUCLEOTIDE SEQUENCE [LARGE SCALE GENOMIC DNA]</scope>
    <source>
        <strain evidence="13 14">ALL</strain>
    </source>
</reference>
<comment type="similarity">
    <text evidence="1 10">Belongs to the nuclear hormone receptor family.</text>
</comment>
<dbReference type="GO" id="GO:0008270">
    <property type="term" value="F:zinc ion binding"/>
    <property type="evidence" value="ECO:0007669"/>
    <property type="project" value="UniProtKB-KW"/>
</dbReference>
<sequence length="364" mass="42290">MKTQESCLICKALSHGVHFQVLCCRACSVFFRRTISASKIYKCRRATKNCKINVGDPLMCRYCRYQKCLKVGMRLSDTSDVFETCNQNVIVKSDNLIYDAHSLIEKLKKILLKPLKNASNMTFIEEHLHSYFWLRVTSDAKTLQAKSRVSIDESISCFEEAMCNIAKWMMVGKDYASLQFSDKWLLFKNVWQVAYTLSTIQNTMAVLGSNPDDSRLIFGKYIVDKDLVYEMPVLSKAKAQKYDKFMREFDFDAIEGVAKYMKRIQMTDYELTFILLNSLWNVDTNNDVRPETQELSKKIQQQITDEIHGYYVNDLKQATYAQRLSKLLRLQMHCEIAERLKKDKFIVASIFGTMTCVEVEKGLF</sequence>
<gene>
    <name evidence="13" type="ORF">L596_011913</name>
</gene>
<evidence type="ECO:0000313" key="14">
    <source>
        <dbReference type="Proteomes" id="UP000298663"/>
    </source>
</evidence>
<feature type="domain" description="Nuclear receptor" evidence="11">
    <location>
        <begin position="4"/>
        <end position="80"/>
    </location>
</feature>
<dbReference type="EMBL" id="AZBU02000003">
    <property type="protein sequence ID" value="TKR87529.1"/>
    <property type="molecule type" value="Genomic_DNA"/>
</dbReference>
<keyword evidence="8 10" id="KW-0675">Receptor</keyword>
<comment type="caution">
    <text evidence="13">The sequence shown here is derived from an EMBL/GenBank/DDBJ whole genome shotgun (WGS) entry which is preliminary data.</text>
</comment>
<dbReference type="InterPro" id="IPR000536">
    <property type="entry name" value="Nucl_hrmn_rcpt_lig-bd"/>
</dbReference>
<evidence type="ECO:0000256" key="8">
    <source>
        <dbReference type="ARBA" id="ARBA00023170"/>
    </source>
</evidence>
<proteinExistence type="inferred from homology"/>
<dbReference type="SMART" id="SM00430">
    <property type="entry name" value="HOLI"/>
    <property type="match status" value="1"/>
</dbReference>
<name>A0A4U5NVF5_STECR</name>
<feature type="domain" description="NR LBD" evidence="12">
    <location>
        <begin position="99"/>
        <end position="364"/>
    </location>
</feature>
<dbReference type="Gene3D" id="3.30.50.10">
    <property type="entry name" value="Erythroid Transcription Factor GATA-1, subunit A"/>
    <property type="match status" value="1"/>
</dbReference>
<dbReference type="GO" id="GO:0043565">
    <property type="term" value="F:sequence-specific DNA binding"/>
    <property type="evidence" value="ECO:0007669"/>
    <property type="project" value="InterPro"/>
</dbReference>
<dbReference type="PROSITE" id="PS51030">
    <property type="entry name" value="NUCLEAR_REC_DBD_2"/>
    <property type="match status" value="1"/>
</dbReference>
<dbReference type="PANTHER" id="PTHR45680">
    <property type="entry name" value="NUCLEAR HORMONE RECEPTOR FAMILY"/>
    <property type="match status" value="1"/>
</dbReference>
<dbReference type="Gene3D" id="1.10.565.10">
    <property type="entry name" value="Retinoid X Receptor"/>
    <property type="match status" value="1"/>
</dbReference>
<dbReference type="GO" id="GO:0003700">
    <property type="term" value="F:DNA-binding transcription factor activity"/>
    <property type="evidence" value="ECO:0007669"/>
    <property type="project" value="InterPro"/>
</dbReference>
<evidence type="ECO:0008006" key="15">
    <source>
        <dbReference type="Google" id="ProtNLM"/>
    </source>
</evidence>
<dbReference type="Proteomes" id="UP000298663">
    <property type="component" value="Unassembled WGS sequence"/>
</dbReference>
<dbReference type="InterPro" id="IPR035500">
    <property type="entry name" value="NHR-like_dom_sf"/>
</dbReference>
<reference evidence="13 14" key="1">
    <citation type="journal article" date="2015" name="Genome Biol.">
        <title>Comparative genomics of Steinernema reveals deeply conserved gene regulatory networks.</title>
        <authorList>
            <person name="Dillman A.R."/>
            <person name="Macchietto M."/>
            <person name="Porter C.F."/>
            <person name="Rogers A."/>
            <person name="Williams B."/>
            <person name="Antoshechkin I."/>
            <person name="Lee M.M."/>
            <person name="Goodwin Z."/>
            <person name="Lu X."/>
            <person name="Lewis E.E."/>
            <person name="Goodrich-Blair H."/>
            <person name="Stock S.P."/>
            <person name="Adams B.J."/>
            <person name="Sternberg P.W."/>
            <person name="Mortazavi A."/>
        </authorList>
    </citation>
    <scope>NUCLEOTIDE SEQUENCE [LARGE SCALE GENOMIC DNA]</scope>
    <source>
        <strain evidence="13 14">ALL</strain>
    </source>
</reference>
<evidence type="ECO:0000256" key="4">
    <source>
        <dbReference type="ARBA" id="ARBA00022833"/>
    </source>
</evidence>
<evidence type="ECO:0000256" key="6">
    <source>
        <dbReference type="ARBA" id="ARBA00023125"/>
    </source>
</evidence>
<evidence type="ECO:0000256" key="9">
    <source>
        <dbReference type="ARBA" id="ARBA00023242"/>
    </source>
</evidence>
<dbReference type="PROSITE" id="PS00031">
    <property type="entry name" value="NUCLEAR_REC_DBD_1"/>
    <property type="match status" value="1"/>
</dbReference>
<evidence type="ECO:0000256" key="5">
    <source>
        <dbReference type="ARBA" id="ARBA00023015"/>
    </source>
</evidence>
<keyword evidence="3 10" id="KW-0863">Zinc-finger</keyword>
<evidence type="ECO:0000313" key="13">
    <source>
        <dbReference type="EMBL" id="TKR87529.1"/>
    </source>
</evidence>
<dbReference type="Pfam" id="PF00104">
    <property type="entry name" value="Hormone_recep"/>
    <property type="match status" value="1"/>
</dbReference>
<dbReference type="SUPFAM" id="SSF48508">
    <property type="entry name" value="Nuclear receptor ligand-binding domain"/>
    <property type="match status" value="1"/>
</dbReference>
<evidence type="ECO:0000259" key="11">
    <source>
        <dbReference type="PROSITE" id="PS51030"/>
    </source>
</evidence>
<dbReference type="InterPro" id="IPR001628">
    <property type="entry name" value="Znf_hrmn_rcpt"/>
</dbReference>
<keyword evidence="14" id="KW-1185">Reference proteome</keyword>
<evidence type="ECO:0000256" key="7">
    <source>
        <dbReference type="ARBA" id="ARBA00023163"/>
    </source>
</evidence>
<accession>A0A4U5NVF5</accession>
<keyword evidence="6 10" id="KW-0238">DNA-binding</keyword>
<keyword evidence="7 10" id="KW-0804">Transcription</keyword>
<dbReference type="PANTHER" id="PTHR45680:SF23">
    <property type="entry name" value="NUCLEAR HORMONE RECEPTOR FAMILY"/>
    <property type="match status" value="1"/>
</dbReference>
<evidence type="ECO:0000256" key="10">
    <source>
        <dbReference type="RuleBase" id="RU004334"/>
    </source>
</evidence>
<keyword evidence="2 10" id="KW-0479">Metal-binding</keyword>
<evidence type="ECO:0000259" key="12">
    <source>
        <dbReference type="PROSITE" id="PS51843"/>
    </source>
</evidence>
<dbReference type="InterPro" id="IPR051152">
    <property type="entry name" value="C.elegans_Orphan_NR"/>
</dbReference>